<gene>
    <name evidence="2" type="ORF">CDEB00056_LOCUS8924</name>
    <name evidence="3" type="ORF">CDEB00056_LOCUS8925</name>
</gene>
<proteinExistence type="predicted"/>
<feature type="region of interest" description="Disordered" evidence="1">
    <location>
        <begin position="152"/>
        <end position="243"/>
    </location>
</feature>
<dbReference type="AlphaFoldDB" id="A0A6S8TVQ0"/>
<dbReference type="EMBL" id="HBIO01011460">
    <property type="protein sequence ID" value="CAE0464083.1"/>
    <property type="molecule type" value="Transcribed_RNA"/>
</dbReference>
<evidence type="ECO:0000313" key="3">
    <source>
        <dbReference type="EMBL" id="CAE0464084.1"/>
    </source>
</evidence>
<feature type="compositionally biased region" description="Polar residues" evidence="1">
    <location>
        <begin position="487"/>
        <end position="501"/>
    </location>
</feature>
<accession>A0A6S8TVQ0</accession>
<feature type="region of interest" description="Disordered" evidence="1">
    <location>
        <begin position="342"/>
        <end position="368"/>
    </location>
</feature>
<reference evidence="2" key="1">
    <citation type="submission" date="2021-01" db="EMBL/GenBank/DDBJ databases">
        <authorList>
            <person name="Corre E."/>
            <person name="Pelletier E."/>
            <person name="Niang G."/>
            <person name="Scheremetjew M."/>
            <person name="Finn R."/>
            <person name="Kale V."/>
            <person name="Holt S."/>
            <person name="Cochrane G."/>
            <person name="Meng A."/>
            <person name="Brown T."/>
            <person name="Cohen L."/>
        </authorList>
    </citation>
    <scope>NUCLEOTIDE SEQUENCE</scope>
    <source>
        <strain evidence="2">MM31A-1</strain>
    </source>
</reference>
<organism evidence="2">
    <name type="scientific">Chaetoceros debilis</name>
    <dbReference type="NCBI Taxonomy" id="122233"/>
    <lineage>
        <taxon>Eukaryota</taxon>
        <taxon>Sar</taxon>
        <taxon>Stramenopiles</taxon>
        <taxon>Ochrophyta</taxon>
        <taxon>Bacillariophyta</taxon>
        <taxon>Coscinodiscophyceae</taxon>
        <taxon>Chaetocerotophycidae</taxon>
        <taxon>Chaetocerotales</taxon>
        <taxon>Chaetocerotaceae</taxon>
        <taxon>Chaetoceros</taxon>
    </lineage>
</organism>
<protein>
    <submittedName>
        <fullName evidence="2">Uncharacterized protein</fullName>
    </submittedName>
</protein>
<feature type="compositionally biased region" description="Basic and acidic residues" evidence="1">
    <location>
        <begin position="188"/>
        <end position="243"/>
    </location>
</feature>
<evidence type="ECO:0000313" key="2">
    <source>
        <dbReference type="EMBL" id="CAE0464083.1"/>
    </source>
</evidence>
<dbReference type="EMBL" id="HBIO01011461">
    <property type="protein sequence ID" value="CAE0464084.1"/>
    <property type="molecule type" value="Transcribed_RNA"/>
</dbReference>
<name>A0A6S8TVQ0_9STRA</name>
<feature type="region of interest" description="Disordered" evidence="1">
    <location>
        <begin position="459"/>
        <end position="531"/>
    </location>
</feature>
<evidence type="ECO:0000256" key="1">
    <source>
        <dbReference type="SAM" id="MobiDB-lite"/>
    </source>
</evidence>
<feature type="compositionally biased region" description="Basic and acidic residues" evidence="1">
    <location>
        <begin position="519"/>
        <end position="531"/>
    </location>
</feature>
<sequence>MYNNFLNPLVPKKSSYLRFQPPGFNYPVDIPFPGRVLPVCARCKKNYKTREHCRSKEGHTGLPWTDTYICITFDASCFTQDGSLCEGPFMANGLTAQPYVYESTKILPQKTPSCAMCKDKNYTRTYCRASKKHKTLPWSTVYVMLSLRDVNGSGTTMQEGAKKRRKLNDANSENAVKSETFLGLVGTGDKDSADASTENDKQKEGDEGKEEKSKGSEDGGDGKAAVKAETASKDTEKSEVKEKEAPADIFDKIHSSRTFLSTVSVDKNIAEWVDLDQNQANYLSHRQKLEVAPPATDVSSESTYQQNPYTGMMAPGNMGTMGMSMNNFPANYGHNFPGATMGGAGGPVKDDQNRSNPMDRSPMENPWLGGGPGMPYSDMMSMMDPRQMVDPRMGGYGFQHPSWGRGYPNPMDMGQMHSPYGAAQTNPYGYPPMGPSGHYPGDMGGMSQTLGQGMVPQGMPQGMQQQPNMPPQSFPQNNMGQGHPMHNNMTQGMPAQPSATDASDDASGKIQTSNPDSHSPVKLDDDKLGCKDVMKKDVDDEAAV</sequence>